<dbReference type="eggNOG" id="arCOG04849">
    <property type="taxonomic scope" value="Archaea"/>
</dbReference>
<dbReference type="KEGG" id="tag:Tagg_0566"/>
<organism evidence="1 2">
    <name type="scientific">Thermosphaera aggregans (strain DSM 11486 / M11TL)</name>
    <dbReference type="NCBI Taxonomy" id="633148"/>
    <lineage>
        <taxon>Archaea</taxon>
        <taxon>Thermoproteota</taxon>
        <taxon>Thermoprotei</taxon>
        <taxon>Desulfurococcales</taxon>
        <taxon>Desulfurococcaceae</taxon>
        <taxon>Thermosphaera</taxon>
    </lineage>
</organism>
<dbReference type="InterPro" id="IPR023811">
    <property type="entry name" value="CHP04076"/>
</dbReference>
<dbReference type="NCBIfam" id="TIGR04076">
    <property type="entry name" value="TIGR04076 family protein"/>
    <property type="match status" value="1"/>
</dbReference>
<reference key="3">
    <citation type="submission" date="2010-02" db="EMBL/GenBank/DDBJ databases">
        <title>Complete genome sequence of Thermosphaera aggregans type strain (M11TL).</title>
        <authorList>
            <consortium name="US DOE Joint Genome Institute (JGI-PGF)"/>
            <person name="Spring S."/>
            <person name="Lapidus A."/>
            <person name="Munk C."/>
            <person name="Schroeder M."/>
            <person name="Glavina Del Rio T."/>
            <person name="Tice H."/>
            <person name="Copeland A."/>
            <person name="Cheng J.-F."/>
            <person name="Lucas S."/>
            <person name="Chen F."/>
            <person name="Nolan M."/>
            <person name="Bruce D."/>
            <person name="Goodwin L."/>
            <person name="Pitluck S."/>
            <person name="Ivanova N."/>
            <person name="Mavromatis K."/>
            <person name="Ovchinnikova G."/>
            <person name="Pati A."/>
            <person name="Chen A."/>
            <person name="Palaniappan K."/>
            <person name="Land M."/>
            <person name="Hauser L."/>
            <person name="Chang Y.-J."/>
            <person name="Jeffries C.C."/>
            <person name="Brettin T."/>
            <person name="Detter J.C."/>
            <person name="Tapia R."/>
            <person name="Han C."/>
            <person name="Chain P."/>
            <person name="Heimerl T."/>
            <person name="Weik F."/>
            <person name="Goker M."/>
            <person name="Rachel R."/>
            <person name="Bristow J."/>
            <person name="Eisen J.A."/>
            <person name="Markowitz V."/>
            <person name="Hugenholtz P."/>
            <person name="Kyrpides N.C."/>
            <person name="Klenk H.-P."/>
        </authorList>
    </citation>
    <scope>NUCLEOTIDE SEQUENCE</scope>
    <source>
        <strain>DSM 11486</strain>
    </source>
</reference>
<dbReference type="HOGENOM" id="CLU_2257496_0_0_2"/>
<dbReference type="OrthoDB" id="96432at2157"/>
<dbReference type="AlphaFoldDB" id="D5U140"/>
<evidence type="ECO:0000313" key="2">
    <source>
        <dbReference type="Proteomes" id="UP000002376"/>
    </source>
</evidence>
<dbReference type="EMBL" id="CP001939">
    <property type="protein sequence ID" value="ADG90840.1"/>
    <property type="molecule type" value="Genomic_DNA"/>
</dbReference>
<proteinExistence type="predicted"/>
<name>D5U140_THEAM</name>
<accession>D5U140</accession>
<gene>
    <name evidence="1" type="ordered locus">Tagg_0566</name>
</gene>
<sequence length="103" mass="11422">MDYKLGDCFTVEKFYVSDAEKGICIHALSSMLTLLSPLLKGVSAKVLGIGEQDDVGYVQCPDPGRPLTCGMVLPEYLLVALPRYPRDYFLPYVTPRCKVLGYV</sequence>
<evidence type="ECO:0008006" key="3">
    <source>
        <dbReference type="Google" id="ProtNLM"/>
    </source>
</evidence>
<reference evidence="1 2" key="1">
    <citation type="journal article" date="2010" name="Stand. Genomic Sci.">
        <title>Complete genome sequence of Thermosphaera aggregans type strain (M11TL).</title>
        <authorList>
            <person name="Spring S."/>
            <person name="Rachel R."/>
            <person name="Lapidus A."/>
            <person name="Davenport K."/>
            <person name="Tice H."/>
            <person name="Copeland A."/>
            <person name="Cheng J.F."/>
            <person name="Lucas S."/>
            <person name="Chen F."/>
            <person name="Nolan M."/>
            <person name="Bruce D."/>
            <person name="Goodwin L."/>
            <person name="Pitluck S."/>
            <person name="Ivanova N."/>
            <person name="Mavromatis K."/>
            <person name="Ovchinnikova G."/>
            <person name="Pati A."/>
            <person name="Chen A."/>
            <person name="Palaniappan K."/>
            <person name="Land M."/>
            <person name="Hauser L."/>
            <person name="Chang Y.J."/>
            <person name="Jeffries C.C."/>
            <person name="Brettin T."/>
            <person name="Detter J.C."/>
            <person name="Tapia R."/>
            <person name="Han C."/>
            <person name="Heimerl T."/>
            <person name="Weikl F."/>
            <person name="Brambilla E."/>
            <person name="Goker M."/>
            <person name="Bristow J."/>
            <person name="Eisen J.A."/>
            <person name="Markowitz V."/>
            <person name="Hugenholtz P."/>
            <person name="Kyrpides N.C."/>
            <person name="Klenk H.P."/>
        </authorList>
    </citation>
    <scope>NUCLEOTIDE SEQUENCE [LARGE SCALE GENOMIC DNA]</scope>
    <source>
        <strain evidence="2">DSM 11486 / M11TL</strain>
    </source>
</reference>
<keyword evidence="2" id="KW-1185">Reference proteome</keyword>
<protein>
    <recommendedName>
        <fullName evidence="3">TIGR04076 family protein</fullName>
    </recommendedName>
</protein>
<dbReference type="Proteomes" id="UP000002376">
    <property type="component" value="Chromosome"/>
</dbReference>
<evidence type="ECO:0000313" key="1">
    <source>
        <dbReference type="EMBL" id="ADG90840.1"/>
    </source>
</evidence>
<reference evidence="2" key="2">
    <citation type="journal article" date="2010" name="Stand. Genomic Sci.">
        <title>Complete genome sequence of Thermosphaera aggregans type strain (M11TLT).</title>
        <authorList>
            <person name="Spring S."/>
            <person name="Rachel R."/>
            <person name="Lapidus A."/>
            <person name="Davenport K."/>
            <person name="Tice H."/>
            <person name="Copeland A."/>
            <person name="Cheng J.-F."/>
            <person name="Lucas S."/>
            <person name="Chen F."/>
            <person name="Nolan M."/>
            <person name="Bruce D."/>
            <person name="Goodwin L."/>
            <person name="Pitluck S."/>
            <person name="Ivanova N."/>
            <person name="Mavromatis K."/>
            <person name="Ovchinnikova G."/>
            <person name="Pati A."/>
            <person name="Chen A."/>
            <person name="Palaniappan K."/>
            <person name="Land M."/>
            <person name="Hauser L."/>
            <person name="Chang Y.-J."/>
            <person name="Jeffries C.C."/>
            <person name="Brettin T."/>
            <person name="Detter J.C."/>
            <person name="Tapia R."/>
            <person name="Han C."/>
            <person name="Heimerl T."/>
            <person name="Weikl F."/>
            <person name="Brambilla E."/>
            <person name="Goker M."/>
            <person name="Bristow J."/>
            <person name="Eisen J.A."/>
            <person name="Markowitz V."/>
            <person name="Hugenholtz P."/>
            <person name="Kyrpides N.C."/>
            <person name="Klenk H.-P."/>
        </authorList>
    </citation>
    <scope>NUCLEOTIDE SEQUENCE [LARGE SCALE GENOMIC DNA]</scope>
    <source>
        <strain evidence="2">DSM 11486 / M11TL</strain>
    </source>
</reference>